<sequence length="79" mass="8150">MAGIVTTLFASLLAFAAGGLFATPFTTFDGDSTNQGLAAVNGVVFVLVAFYVQLDVLLLIGSVFAGVILFGGVTEFLRD</sequence>
<name>A0ABD5V847_9EURY</name>
<keyword evidence="1" id="KW-0812">Transmembrane</keyword>
<reference evidence="2 3" key="1">
    <citation type="journal article" date="2019" name="Int. J. Syst. Evol. Microbiol.">
        <title>The Global Catalogue of Microorganisms (GCM) 10K type strain sequencing project: providing services to taxonomists for standard genome sequencing and annotation.</title>
        <authorList>
            <consortium name="The Broad Institute Genomics Platform"/>
            <consortium name="The Broad Institute Genome Sequencing Center for Infectious Disease"/>
            <person name="Wu L."/>
            <person name="Ma J."/>
        </authorList>
    </citation>
    <scope>NUCLEOTIDE SEQUENCE [LARGE SCALE GENOMIC DNA]</scope>
    <source>
        <strain evidence="2 3">GX26</strain>
    </source>
</reference>
<dbReference type="Proteomes" id="UP001596395">
    <property type="component" value="Unassembled WGS sequence"/>
</dbReference>
<protein>
    <submittedName>
        <fullName evidence="2">Uncharacterized protein</fullName>
    </submittedName>
</protein>
<keyword evidence="1" id="KW-1133">Transmembrane helix</keyword>
<gene>
    <name evidence="2" type="ORF">ACFQGB_01195</name>
</gene>
<dbReference type="EMBL" id="JBHSXN010000001">
    <property type="protein sequence ID" value="MFC6951465.1"/>
    <property type="molecule type" value="Genomic_DNA"/>
</dbReference>
<comment type="caution">
    <text evidence="2">The sequence shown here is derived from an EMBL/GenBank/DDBJ whole genome shotgun (WGS) entry which is preliminary data.</text>
</comment>
<evidence type="ECO:0000313" key="2">
    <source>
        <dbReference type="EMBL" id="MFC6951465.1"/>
    </source>
</evidence>
<dbReference type="AlphaFoldDB" id="A0ABD5V847"/>
<evidence type="ECO:0000313" key="3">
    <source>
        <dbReference type="Proteomes" id="UP001596395"/>
    </source>
</evidence>
<proteinExistence type="predicted"/>
<keyword evidence="1" id="KW-0472">Membrane</keyword>
<feature type="transmembrane region" description="Helical" evidence="1">
    <location>
        <begin position="38"/>
        <end position="71"/>
    </location>
</feature>
<evidence type="ECO:0000256" key="1">
    <source>
        <dbReference type="SAM" id="Phobius"/>
    </source>
</evidence>
<organism evidence="2 3">
    <name type="scientific">Halorubellus litoreus</name>
    <dbReference type="NCBI Taxonomy" id="755308"/>
    <lineage>
        <taxon>Archaea</taxon>
        <taxon>Methanobacteriati</taxon>
        <taxon>Methanobacteriota</taxon>
        <taxon>Stenosarchaea group</taxon>
        <taxon>Halobacteria</taxon>
        <taxon>Halobacteriales</taxon>
        <taxon>Halorubellaceae</taxon>
        <taxon>Halorubellus</taxon>
    </lineage>
</organism>
<dbReference type="RefSeq" id="WP_336348497.1">
    <property type="nucleotide sequence ID" value="NZ_JAZAQL010000001.1"/>
</dbReference>
<keyword evidence="3" id="KW-1185">Reference proteome</keyword>
<accession>A0ABD5V847</accession>